<evidence type="ECO:0000256" key="3">
    <source>
        <dbReference type="PROSITE-ProRule" id="PRU00023"/>
    </source>
</evidence>
<keyword evidence="1" id="KW-0677">Repeat</keyword>
<dbReference type="Pfam" id="PF12796">
    <property type="entry name" value="Ank_2"/>
    <property type="match status" value="3"/>
</dbReference>
<keyword evidence="5" id="KW-1185">Reference proteome</keyword>
<evidence type="ECO:0000313" key="4">
    <source>
        <dbReference type="EMBL" id="PMD32369.1"/>
    </source>
</evidence>
<dbReference type="OrthoDB" id="20872at2759"/>
<feature type="repeat" description="ANK" evidence="3">
    <location>
        <begin position="26"/>
        <end position="58"/>
    </location>
</feature>
<feature type="repeat" description="ANK" evidence="3">
    <location>
        <begin position="59"/>
        <end position="87"/>
    </location>
</feature>
<gene>
    <name evidence="4" type="ORF">L207DRAFT_609697</name>
</gene>
<dbReference type="STRING" id="1149755.A0A2J6R1L7"/>
<name>A0A2J6R1L7_HYAVF</name>
<dbReference type="SMART" id="SM00248">
    <property type="entry name" value="ANK"/>
    <property type="match status" value="13"/>
</dbReference>
<dbReference type="PANTHER" id="PTHR24198">
    <property type="entry name" value="ANKYRIN REPEAT AND PROTEIN KINASE DOMAIN-CONTAINING PROTEIN"/>
    <property type="match status" value="1"/>
</dbReference>
<evidence type="ECO:0000313" key="5">
    <source>
        <dbReference type="Proteomes" id="UP000235786"/>
    </source>
</evidence>
<feature type="repeat" description="ANK" evidence="3">
    <location>
        <begin position="362"/>
        <end position="397"/>
    </location>
</feature>
<feature type="repeat" description="ANK" evidence="3">
    <location>
        <begin position="742"/>
        <end position="774"/>
    </location>
</feature>
<dbReference type="Gene3D" id="1.25.40.20">
    <property type="entry name" value="Ankyrin repeat-containing domain"/>
    <property type="match status" value="4"/>
</dbReference>
<dbReference type="SUPFAM" id="SSF48403">
    <property type="entry name" value="Ankyrin repeat"/>
    <property type="match status" value="3"/>
</dbReference>
<proteinExistence type="predicted"/>
<evidence type="ECO:0000256" key="2">
    <source>
        <dbReference type="ARBA" id="ARBA00023043"/>
    </source>
</evidence>
<dbReference type="AlphaFoldDB" id="A0A2J6R1L7"/>
<keyword evidence="2 3" id="KW-0040">ANK repeat</keyword>
<organism evidence="4 5">
    <name type="scientific">Hyaloscypha variabilis (strain UAMH 11265 / GT02V1 / F)</name>
    <name type="common">Meliniomyces variabilis</name>
    <dbReference type="NCBI Taxonomy" id="1149755"/>
    <lineage>
        <taxon>Eukaryota</taxon>
        <taxon>Fungi</taxon>
        <taxon>Dikarya</taxon>
        <taxon>Ascomycota</taxon>
        <taxon>Pezizomycotina</taxon>
        <taxon>Leotiomycetes</taxon>
        <taxon>Helotiales</taxon>
        <taxon>Hyaloscyphaceae</taxon>
        <taxon>Hyaloscypha</taxon>
        <taxon>Hyaloscypha variabilis</taxon>
    </lineage>
</organism>
<protein>
    <submittedName>
        <fullName evidence="4">Ankyrin</fullName>
    </submittedName>
</protein>
<dbReference type="InterPro" id="IPR036770">
    <property type="entry name" value="Ankyrin_rpt-contain_sf"/>
</dbReference>
<dbReference type="PANTHER" id="PTHR24198:SF165">
    <property type="entry name" value="ANKYRIN REPEAT-CONTAINING PROTEIN-RELATED"/>
    <property type="match status" value="1"/>
</dbReference>
<accession>A0A2J6R1L7</accession>
<evidence type="ECO:0000256" key="1">
    <source>
        <dbReference type="ARBA" id="ARBA00022737"/>
    </source>
</evidence>
<dbReference type="Pfam" id="PF13637">
    <property type="entry name" value="Ank_4"/>
    <property type="match status" value="1"/>
</dbReference>
<reference evidence="4 5" key="1">
    <citation type="submission" date="2016-04" db="EMBL/GenBank/DDBJ databases">
        <title>A degradative enzymes factory behind the ericoid mycorrhizal symbiosis.</title>
        <authorList>
            <consortium name="DOE Joint Genome Institute"/>
            <person name="Martino E."/>
            <person name="Morin E."/>
            <person name="Grelet G."/>
            <person name="Kuo A."/>
            <person name="Kohler A."/>
            <person name="Daghino S."/>
            <person name="Barry K."/>
            <person name="Choi C."/>
            <person name="Cichocki N."/>
            <person name="Clum A."/>
            <person name="Copeland A."/>
            <person name="Hainaut M."/>
            <person name="Haridas S."/>
            <person name="Labutti K."/>
            <person name="Lindquist E."/>
            <person name="Lipzen A."/>
            <person name="Khouja H.-R."/>
            <person name="Murat C."/>
            <person name="Ohm R."/>
            <person name="Olson A."/>
            <person name="Spatafora J."/>
            <person name="Veneault-Fourrey C."/>
            <person name="Henrissat B."/>
            <person name="Grigoriev I."/>
            <person name="Martin F."/>
            <person name="Perotto S."/>
        </authorList>
    </citation>
    <scope>NUCLEOTIDE SEQUENCE [LARGE SCALE GENOMIC DNA]</scope>
    <source>
        <strain evidence="4 5">F</strain>
    </source>
</reference>
<dbReference type="EMBL" id="KZ613959">
    <property type="protein sequence ID" value="PMD32369.1"/>
    <property type="molecule type" value="Genomic_DNA"/>
</dbReference>
<dbReference type="PROSITE" id="PS50088">
    <property type="entry name" value="ANK_REPEAT"/>
    <property type="match status" value="6"/>
</dbReference>
<dbReference type="PROSITE" id="PS50297">
    <property type="entry name" value="ANK_REP_REGION"/>
    <property type="match status" value="2"/>
</dbReference>
<dbReference type="Pfam" id="PF00023">
    <property type="entry name" value="Ank"/>
    <property type="match status" value="1"/>
</dbReference>
<feature type="repeat" description="ANK" evidence="3">
    <location>
        <begin position="238"/>
        <end position="270"/>
    </location>
</feature>
<feature type="repeat" description="ANK" evidence="3">
    <location>
        <begin position="398"/>
        <end position="431"/>
    </location>
</feature>
<dbReference type="Proteomes" id="UP000235786">
    <property type="component" value="Unassembled WGS sequence"/>
</dbReference>
<dbReference type="InterPro" id="IPR002110">
    <property type="entry name" value="Ankyrin_rpt"/>
</dbReference>
<sequence length="904" mass="98929">MPMDHPLRKLTTRQLLARVFGMVQVKTSTQLHEAVKQGREDIVRQVIESHSELDESDEHGRSALQVAAGSGCPEIFAMLIEAGATTNGPIIPPVTVADICLVCFRFGEQSLKSLLFTWLASKLRMPVPSLILRNLPIWVSAHLIALPTLYWLSAGLVFQSYPTVFSNARSIIQALSTFQGDTEYMFLLFLDSDTDLTVEENQLLWSQAVERGYTGVCQRLLRSGFPVDSLYLHCEYPDVVTALLHACGASHKELVLLLLSNGADPTYLDNHGRSCLIMASARPYTDHAGSVEDSDAILECLLKTDAIQHIDTPQIRSDSELADETLFGRHGWPLADASQNLRASAVRMLLEAGANPNLKTDSGWTALHAACRWHVPETIEIVRLLVQYSADVNAVSDLGWTPLGCAASIGQFVELVQILVESGAQLESTAGDASSLQVAARHDVSGGEVAKYLARNGADVNAVGGKFGSVLLATLERPCSFVLDEDRSIRLENDPSPQIIEFLLEFLEHGLNLNLVPEGWQPALEVAAQNNLPQVVSFLLERGAKLPSFKGKARARSSLDSFEIPSLPRVDPQTSILSHLQPYNHEIFSILLSHGVPPDADTIRFGSDSETTVLGAACSSASKDYLRTATLLLEHGADPNFHDMQGHLPIQHAAYAVSLGHLMKLIEYGASVQTDDDEYGSLLHSLCKGYAKQEKVLRDSEAFLGCFRYLDQRLPRGSVWNQDGAERVPYPSLEVFQMADSDGHLAFHIASQKGDFHIMSLLVQHIESMEAKDELNGPSKEDLISAIITQPDNRGWNALHHAASEGRAFACKYILEASEARAATALTTSGESAQDLANKNHHYGAADYITNCIAGIAGDENALRKAHSILATVVKKTIHLEFSEDQLLEAIRAESERHLLRGDI</sequence>